<dbReference type="EnsemblMetazoa" id="AFAF005561-RA">
    <property type="protein sequence ID" value="AFAF005561-PA"/>
    <property type="gene ID" value="AFAF005561"/>
</dbReference>
<dbReference type="EMBL" id="AXCN02000109">
    <property type="status" value="NOT_ANNOTATED_CDS"/>
    <property type="molecule type" value="Genomic_DNA"/>
</dbReference>
<protein>
    <submittedName>
        <fullName evidence="2">Uncharacterized protein</fullName>
    </submittedName>
</protein>
<feature type="transmembrane region" description="Helical" evidence="1">
    <location>
        <begin position="59"/>
        <end position="79"/>
    </location>
</feature>
<name>A0A182Q979_9DIPT</name>
<dbReference type="AlphaFoldDB" id="A0A182Q979"/>
<accession>A0A182Q979</accession>
<dbReference type="VEuPathDB" id="VectorBase:AFAF005561"/>
<sequence length="117" mass="11728">MRNGSAVVVISPASAIEVAIVEDVAPTLDPIVVAGLAAVVLTAAAPVVGSAVDAFGGTGVDGLVAPAIVMLLHVGQFTVSVQLSHITLMVAFFPATLIVSDDSLSLSESKKIDKMSS</sequence>
<reference evidence="3" key="1">
    <citation type="submission" date="2014-01" db="EMBL/GenBank/DDBJ databases">
        <title>The Genome Sequence of Anopheles farauti FAR1 (V2).</title>
        <authorList>
            <consortium name="The Broad Institute Genomics Platform"/>
            <person name="Neafsey D.E."/>
            <person name="Besansky N."/>
            <person name="Howell P."/>
            <person name="Walton C."/>
            <person name="Young S.K."/>
            <person name="Zeng Q."/>
            <person name="Gargeya S."/>
            <person name="Fitzgerald M."/>
            <person name="Haas B."/>
            <person name="Abouelleil A."/>
            <person name="Allen A.W."/>
            <person name="Alvarado L."/>
            <person name="Arachchi H.M."/>
            <person name="Berlin A.M."/>
            <person name="Chapman S.B."/>
            <person name="Gainer-Dewar J."/>
            <person name="Goldberg J."/>
            <person name="Griggs A."/>
            <person name="Gujja S."/>
            <person name="Hansen M."/>
            <person name="Howarth C."/>
            <person name="Imamovic A."/>
            <person name="Ireland A."/>
            <person name="Larimer J."/>
            <person name="McCowan C."/>
            <person name="Murphy C."/>
            <person name="Pearson M."/>
            <person name="Poon T.W."/>
            <person name="Priest M."/>
            <person name="Roberts A."/>
            <person name="Saif S."/>
            <person name="Shea T."/>
            <person name="Sisk P."/>
            <person name="Sykes S."/>
            <person name="Wortman J."/>
            <person name="Nusbaum C."/>
            <person name="Birren B."/>
        </authorList>
    </citation>
    <scope>NUCLEOTIDE SEQUENCE [LARGE SCALE GENOMIC DNA]</scope>
    <source>
        <strain evidence="3">FAR1</strain>
    </source>
</reference>
<evidence type="ECO:0000256" key="1">
    <source>
        <dbReference type="SAM" id="Phobius"/>
    </source>
</evidence>
<evidence type="ECO:0000313" key="3">
    <source>
        <dbReference type="Proteomes" id="UP000075886"/>
    </source>
</evidence>
<proteinExistence type="predicted"/>
<organism evidence="2 3">
    <name type="scientific">Anopheles farauti</name>
    <dbReference type="NCBI Taxonomy" id="69004"/>
    <lineage>
        <taxon>Eukaryota</taxon>
        <taxon>Metazoa</taxon>
        <taxon>Ecdysozoa</taxon>
        <taxon>Arthropoda</taxon>
        <taxon>Hexapoda</taxon>
        <taxon>Insecta</taxon>
        <taxon>Pterygota</taxon>
        <taxon>Neoptera</taxon>
        <taxon>Endopterygota</taxon>
        <taxon>Diptera</taxon>
        <taxon>Nematocera</taxon>
        <taxon>Culicoidea</taxon>
        <taxon>Culicidae</taxon>
        <taxon>Anophelinae</taxon>
        <taxon>Anopheles</taxon>
    </lineage>
</organism>
<keyword evidence="3" id="KW-1185">Reference proteome</keyword>
<reference evidence="2" key="2">
    <citation type="submission" date="2020-05" db="UniProtKB">
        <authorList>
            <consortium name="EnsemblMetazoa"/>
        </authorList>
    </citation>
    <scope>IDENTIFICATION</scope>
    <source>
        <strain evidence="2">FAR1</strain>
    </source>
</reference>
<keyword evidence="1" id="KW-1133">Transmembrane helix</keyword>
<keyword evidence="1" id="KW-0472">Membrane</keyword>
<feature type="transmembrane region" description="Helical" evidence="1">
    <location>
        <begin position="31"/>
        <end position="52"/>
    </location>
</feature>
<dbReference type="Proteomes" id="UP000075886">
    <property type="component" value="Unassembled WGS sequence"/>
</dbReference>
<keyword evidence="1" id="KW-0812">Transmembrane</keyword>
<evidence type="ECO:0000313" key="2">
    <source>
        <dbReference type="EnsemblMetazoa" id="AFAF005561-PA"/>
    </source>
</evidence>